<evidence type="ECO:0000313" key="1">
    <source>
        <dbReference type="EMBL" id="CAI2371901.1"/>
    </source>
</evidence>
<keyword evidence="2" id="KW-1185">Reference proteome</keyword>
<evidence type="ECO:0000313" key="2">
    <source>
        <dbReference type="Proteomes" id="UP001295684"/>
    </source>
</evidence>
<dbReference type="AlphaFoldDB" id="A0AAD1ULY8"/>
<dbReference type="Proteomes" id="UP001295684">
    <property type="component" value="Unassembled WGS sequence"/>
</dbReference>
<name>A0AAD1ULY8_EUPCR</name>
<sequence>MSRNSVAHLTLKPRTYTVKELGLALQRRKLEYYEIPDFNQFVKFDDRINYKSKDLKSQIKLLKYPLAATEDRADSKPSMRFKCYSKGDLKKIIRKKNNPMLQKRVNELKFCLEKRITFSGMRTTAGSMLTLDPCCTSRNGCNSNSHSQFQSHTTELAQGKDMRQWSLIAYNWLFKRTTPQNSTMQPKLFRSISCSVLEKHTKVEGLNPKLGKPQEKLSKLNKVEQPKLSSKKGNLIKKTLFDCSSFSWKKKFSFGQRPKGPRNQNRKPILIKHKDFYETIDPIMPSEKGMAGSDSSKRSLFNVKNAIVDFLDKNKENLTNSKRRIVKSKRTQSIMN</sequence>
<comment type="caution">
    <text evidence="1">The sequence shown here is derived from an EMBL/GenBank/DDBJ whole genome shotgun (WGS) entry which is preliminary data.</text>
</comment>
<organism evidence="1 2">
    <name type="scientific">Euplotes crassus</name>
    <dbReference type="NCBI Taxonomy" id="5936"/>
    <lineage>
        <taxon>Eukaryota</taxon>
        <taxon>Sar</taxon>
        <taxon>Alveolata</taxon>
        <taxon>Ciliophora</taxon>
        <taxon>Intramacronucleata</taxon>
        <taxon>Spirotrichea</taxon>
        <taxon>Hypotrichia</taxon>
        <taxon>Euplotida</taxon>
        <taxon>Euplotidae</taxon>
        <taxon>Moneuplotes</taxon>
    </lineage>
</organism>
<reference evidence="1" key="1">
    <citation type="submission" date="2023-07" db="EMBL/GenBank/DDBJ databases">
        <authorList>
            <consortium name="AG Swart"/>
            <person name="Singh M."/>
            <person name="Singh A."/>
            <person name="Seah K."/>
            <person name="Emmerich C."/>
        </authorList>
    </citation>
    <scope>NUCLEOTIDE SEQUENCE</scope>
    <source>
        <strain evidence="1">DP1</strain>
    </source>
</reference>
<proteinExistence type="predicted"/>
<accession>A0AAD1ULY8</accession>
<gene>
    <name evidence="1" type="ORF">ECRASSUSDP1_LOCUS13226</name>
</gene>
<dbReference type="EMBL" id="CAMPGE010013155">
    <property type="protein sequence ID" value="CAI2371901.1"/>
    <property type="molecule type" value="Genomic_DNA"/>
</dbReference>
<protein>
    <submittedName>
        <fullName evidence="1">Uncharacterized protein</fullName>
    </submittedName>
</protein>